<keyword evidence="1" id="KW-0540">Nuclease</keyword>
<proteinExistence type="inferred from homology"/>
<dbReference type="GO" id="GO:0009307">
    <property type="term" value="P:DNA restriction-modification system"/>
    <property type="evidence" value="ECO:0007669"/>
    <property type="project" value="UniProtKB-UniRule"/>
</dbReference>
<organism evidence="3 4">
    <name type="scientific">Clostridium colicanis DSM 13634</name>
    <dbReference type="NCBI Taxonomy" id="1121305"/>
    <lineage>
        <taxon>Bacteria</taxon>
        <taxon>Bacillati</taxon>
        <taxon>Bacillota</taxon>
        <taxon>Clostridia</taxon>
        <taxon>Eubacteriales</taxon>
        <taxon>Clostridiaceae</taxon>
        <taxon>Clostridium</taxon>
    </lineage>
</organism>
<dbReference type="EC" id="3.1.21.4" evidence="1"/>
<dbReference type="PATRIC" id="fig|1121305.3.peg.2236"/>
<accession>A0A151AKC6</accession>
<dbReference type="STRING" id="1121305.CLCOL_22320"/>
<keyword evidence="1 3" id="KW-0378">Hydrolase</keyword>
<dbReference type="InterPro" id="IPR021191">
    <property type="entry name" value="Restrct_endonuc_II_DpnII"/>
</dbReference>
<protein>
    <recommendedName>
        <fullName evidence="1">Type-2 restriction enzyme</fullName>
        <ecNumber evidence="1">3.1.21.4</ecNumber>
    </recommendedName>
</protein>
<sequence>MQYEKSDRMFNYLMSTLKDSIKGWDYFVNWNKVNFNVKSLEVELNILNYLIGKNNIKEELKKLLTEYPKVVQALPILIACREKTFKILKSRDKQNISFENEIYEFNKNKNLSEEEISKIIDFCENTGVLKIIQDKQVKNLVDYVMGVEVGLDSNGRKNRSGTAMESLVESYIKDLCKKHEYEYISQATPKSIKEKWDLEVKVDKASRRFDFAIKTNRRLILIETNYYSSGGSKLKATAGEYKTLQDLITSDGHELIWITDGLGWITASKSLQETFEHNNYILNLTMIQDGMLEDIITEK</sequence>
<dbReference type="GO" id="GO:0003677">
    <property type="term" value="F:DNA binding"/>
    <property type="evidence" value="ECO:0007669"/>
    <property type="project" value="UniProtKB-UniRule"/>
</dbReference>
<comment type="catalytic activity">
    <reaction evidence="1">
        <text>Endonucleolytic cleavage of DNA to give specific double-stranded fragments with terminal 5'-phosphates.</text>
        <dbReference type="EC" id="3.1.21.4"/>
    </reaction>
</comment>
<feature type="domain" description="Restriction endonuclease type II DpnII-like" evidence="2">
    <location>
        <begin position="10"/>
        <end position="293"/>
    </location>
</feature>
<reference evidence="3 4" key="1">
    <citation type="submission" date="2016-02" db="EMBL/GenBank/DDBJ databases">
        <title>Genome sequence of Clostridium colicanis DSM 13634.</title>
        <authorList>
            <person name="Poehlein A."/>
            <person name="Daniel R."/>
        </authorList>
    </citation>
    <scope>NUCLEOTIDE SEQUENCE [LARGE SCALE GENOMIC DNA]</scope>
    <source>
        <strain evidence="3 4">DSM 13634</strain>
    </source>
</reference>
<dbReference type="EMBL" id="LTBB01000013">
    <property type="protein sequence ID" value="KYH28098.1"/>
    <property type="molecule type" value="Genomic_DNA"/>
</dbReference>
<comment type="function">
    <text evidence="1">A P subtype restriction enzyme that recognizes the double-stranded unmethylated sequence 5'-GATC-3'.</text>
</comment>
<evidence type="ECO:0000313" key="3">
    <source>
        <dbReference type="EMBL" id="KYH28098.1"/>
    </source>
</evidence>
<comment type="caution">
    <text evidence="3">The sequence shown here is derived from an EMBL/GenBank/DDBJ whole genome shotgun (WGS) entry which is preliminary data.</text>
</comment>
<dbReference type="Proteomes" id="UP000075374">
    <property type="component" value="Unassembled WGS sequence"/>
</dbReference>
<gene>
    <name evidence="3" type="primary">dpnB</name>
    <name evidence="3" type="ORF">CLCOL_22320</name>
</gene>
<comment type="similarity">
    <text evidence="1">Belongs to the DpnII type II restriction endonuclease family.</text>
</comment>
<evidence type="ECO:0000256" key="1">
    <source>
        <dbReference type="PIRNR" id="PIRNR016080"/>
    </source>
</evidence>
<evidence type="ECO:0000259" key="2">
    <source>
        <dbReference type="Pfam" id="PF04556"/>
    </source>
</evidence>
<dbReference type="InterPro" id="IPR007637">
    <property type="entry name" value="Restrct_endonuc_II_DpnII-like"/>
</dbReference>
<keyword evidence="1" id="KW-0680">Restriction system</keyword>
<name>A0A151AKC6_9CLOT</name>
<dbReference type="AlphaFoldDB" id="A0A151AKC6"/>
<dbReference type="GO" id="GO:0009036">
    <property type="term" value="F:type II site-specific deoxyribonuclease activity"/>
    <property type="evidence" value="ECO:0007669"/>
    <property type="project" value="UniProtKB-UniRule"/>
</dbReference>
<evidence type="ECO:0000313" key="4">
    <source>
        <dbReference type="Proteomes" id="UP000075374"/>
    </source>
</evidence>
<dbReference type="RefSeq" id="WP_061859031.1">
    <property type="nucleotide sequence ID" value="NZ_LTBB01000013.1"/>
</dbReference>
<keyword evidence="4" id="KW-1185">Reference proteome</keyword>
<dbReference type="Pfam" id="PF04556">
    <property type="entry name" value="DpnII"/>
    <property type="match status" value="1"/>
</dbReference>
<dbReference type="PIRSF" id="PIRSF016080">
    <property type="entry name" value="Restrict_endonuc_II_DpmII"/>
    <property type="match status" value="1"/>
</dbReference>
<keyword evidence="1" id="KW-0255">Endonuclease</keyword>
<dbReference type="REBASE" id="152061">
    <property type="entry name" value="Cco13634ORF22330P"/>
</dbReference>